<organism evidence="1 2">
    <name type="scientific">Pontibacter silvestris</name>
    <dbReference type="NCBI Taxonomy" id="2305183"/>
    <lineage>
        <taxon>Bacteria</taxon>
        <taxon>Pseudomonadati</taxon>
        <taxon>Bacteroidota</taxon>
        <taxon>Cytophagia</taxon>
        <taxon>Cytophagales</taxon>
        <taxon>Hymenobacteraceae</taxon>
        <taxon>Pontibacter</taxon>
    </lineage>
</organism>
<accession>A0ABW4X1R3</accession>
<dbReference type="Proteomes" id="UP001597369">
    <property type="component" value="Unassembled WGS sequence"/>
</dbReference>
<evidence type="ECO:0000313" key="2">
    <source>
        <dbReference type="Proteomes" id="UP001597369"/>
    </source>
</evidence>
<name>A0ABW4X1R3_9BACT</name>
<reference evidence="2" key="1">
    <citation type="journal article" date="2019" name="Int. J. Syst. Evol. Microbiol.">
        <title>The Global Catalogue of Microorganisms (GCM) 10K type strain sequencing project: providing services to taxonomists for standard genome sequencing and annotation.</title>
        <authorList>
            <consortium name="The Broad Institute Genomics Platform"/>
            <consortium name="The Broad Institute Genome Sequencing Center for Infectious Disease"/>
            <person name="Wu L."/>
            <person name="Ma J."/>
        </authorList>
    </citation>
    <scope>NUCLEOTIDE SEQUENCE [LARGE SCALE GENOMIC DNA]</scope>
    <source>
        <strain evidence="2">JCM 16545</strain>
    </source>
</reference>
<sequence>MEEAVRQGQPLFIAGYKASKSAPDQVSIKEIGYSMRDTILKPAV</sequence>
<comment type="caution">
    <text evidence="1">The sequence shown here is derived from an EMBL/GenBank/DDBJ whole genome shotgun (WGS) entry which is preliminary data.</text>
</comment>
<proteinExistence type="predicted"/>
<dbReference type="RefSeq" id="WP_262910548.1">
    <property type="nucleotide sequence ID" value="NZ_JAJJWI010000042.1"/>
</dbReference>
<dbReference type="EMBL" id="JBHUHV010000050">
    <property type="protein sequence ID" value="MFD2068210.1"/>
    <property type="molecule type" value="Genomic_DNA"/>
</dbReference>
<keyword evidence="2" id="KW-1185">Reference proteome</keyword>
<gene>
    <name evidence="1" type="ORF">ACFSKU_15060</name>
</gene>
<evidence type="ECO:0000313" key="1">
    <source>
        <dbReference type="EMBL" id="MFD2068210.1"/>
    </source>
</evidence>
<protein>
    <submittedName>
        <fullName evidence="1">Uncharacterized protein</fullName>
    </submittedName>
</protein>